<reference evidence="2 3" key="1">
    <citation type="submission" date="2021-06" db="EMBL/GenBank/DDBJ databases">
        <title>Caerostris darwini draft genome.</title>
        <authorList>
            <person name="Kono N."/>
            <person name="Arakawa K."/>
        </authorList>
    </citation>
    <scope>NUCLEOTIDE SEQUENCE [LARGE SCALE GENOMIC DNA]</scope>
</reference>
<evidence type="ECO:0000313" key="3">
    <source>
        <dbReference type="Proteomes" id="UP001054837"/>
    </source>
</evidence>
<gene>
    <name evidence="2" type="ORF">CDAR_538901</name>
</gene>
<feature type="region of interest" description="Disordered" evidence="1">
    <location>
        <begin position="1"/>
        <end position="22"/>
    </location>
</feature>
<evidence type="ECO:0000256" key="1">
    <source>
        <dbReference type="SAM" id="MobiDB-lite"/>
    </source>
</evidence>
<sequence>MYNEPKSSVWSLTNEPKPKSPPFMSGLVAKGASALALAVPDLPLPDARTSSNKDFLTSSDRSVKKFHLFSPDSFSTPFFSDVIKSAETNNFIQRREKKEENLEHLILETSFAPPDLLNLLQSPTDSGLSGIGAR</sequence>
<organism evidence="2 3">
    <name type="scientific">Caerostris darwini</name>
    <dbReference type="NCBI Taxonomy" id="1538125"/>
    <lineage>
        <taxon>Eukaryota</taxon>
        <taxon>Metazoa</taxon>
        <taxon>Ecdysozoa</taxon>
        <taxon>Arthropoda</taxon>
        <taxon>Chelicerata</taxon>
        <taxon>Arachnida</taxon>
        <taxon>Araneae</taxon>
        <taxon>Araneomorphae</taxon>
        <taxon>Entelegynae</taxon>
        <taxon>Araneoidea</taxon>
        <taxon>Araneidae</taxon>
        <taxon>Caerostris</taxon>
    </lineage>
</organism>
<comment type="caution">
    <text evidence="2">The sequence shown here is derived from an EMBL/GenBank/DDBJ whole genome shotgun (WGS) entry which is preliminary data.</text>
</comment>
<proteinExistence type="predicted"/>
<name>A0AAV4T1Q7_9ARAC</name>
<accession>A0AAV4T1Q7</accession>
<dbReference type="EMBL" id="BPLQ01008818">
    <property type="protein sequence ID" value="GIY39502.1"/>
    <property type="molecule type" value="Genomic_DNA"/>
</dbReference>
<keyword evidence="3" id="KW-1185">Reference proteome</keyword>
<protein>
    <submittedName>
        <fullName evidence="2">Uncharacterized protein</fullName>
    </submittedName>
</protein>
<evidence type="ECO:0000313" key="2">
    <source>
        <dbReference type="EMBL" id="GIY39502.1"/>
    </source>
</evidence>
<feature type="compositionally biased region" description="Polar residues" evidence="1">
    <location>
        <begin position="1"/>
        <end position="14"/>
    </location>
</feature>
<dbReference type="AlphaFoldDB" id="A0AAV4T1Q7"/>
<dbReference type="Proteomes" id="UP001054837">
    <property type="component" value="Unassembled WGS sequence"/>
</dbReference>